<keyword evidence="3 4" id="KW-0378">Hydrolase</keyword>
<sequence length="184" mass="19512">MPTPDFIRRLRAHIGQDLLWLIGVTAVVVDAERRVLLHRRADDGAWSTPGGIVEPGEQPAAALVREVEEETGVLVVCERIGGVSSEEPFTYANGDRVQFMDIAFRCRPVGGEARVDGDESLDVGWFPLDGLPPLSGTVLRRIRCAFAEGAAWFAAPDADPAPRAVPEAAPAPAPPVARPGGSGG</sequence>
<proteinExistence type="inferred from homology"/>
<dbReference type="AlphaFoldDB" id="A0A2P8DQR9"/>
<name>A0A2P8DQR9_9ACTN</name>
<gene>
    <name evidence="7" type="ORF">CLV63_103284</name>
</gene>
<protein>
    <submittedName>
        <fullName evidence="7">ADP-ribose pyrophosphatase YjhB (NUDIX family)</fullName>
    </submittedName>
</protein>
<comment type="similarity">
    <text evidence="2 4">Belongs to the Nudix hydrolase family.</text>
</comment>
<dbReference type="Pfam" id="PF00293">
    <property type="entry name" value="NUDIX"/>
    <property type="match status" value="1"/>
</dbReference>
<feature type="domain" description="Nudix hydrolase" evidence="6">
    <location>
        <begin position="19"/>
        <end position="148"/>
    </location>
</feature>
<dbReference type="InterPro" id="IPR015797">
    <property type="entry name" value="NUDIX_hydrolase-like_dom_sf"/>
</dbReference>
<dbReference type="RefSeq" id="WP_106581947.1">
    <property type="nucleotide sequence ID" value="NZ_PYGA01000003.1"/>
</dbReference>
<feature type="region of interest" description="Disordered" evidence="5">
    <location>
        <begin position="158"/>
        <end position="184"/>
    </location>
</feature>
<evidence type="ECO:0000256" key="1">
    <source>
        <dbReference type="ARBA" id="ARBA00001946"/>
    </source>
</evidence>
<dbReference type="Proteomes" id="UP000240542">
    <property type="component" value="Unassembled WGS sequence"/>
</dbReference>
<dbReference type="PANTHER" id="PTHR43046:SF16">
    <property type="entry name" value="ADP-RIBOSE PYROPHOSPHATASE YJHB-RELATED"/>
    <property type="match status" value="1"/>
</dbReference>
<comment type="caution">
    <text evidence="7">The sequence shown here is derived from an EMBL/GenBank/DDBJ whole genome shotgun (WGS) entry which is preliminary data.</text>
</comment>
<dbReference type="OrthoDB" id="9814308at2"/>
<dbReference type="PROSITE" id="PS51462">
    <property type="entry name" value="NUDIX"/>
    <property type="match status" value="1"/>
</dbReference>
<dbReference type="InterPro" id="IPR020476">
    <property type="entry name" value="Nudix_hydrolase"/>
</dbReference>
<dbReference type="PRINTS" id="PR00502">
    <property type="entry name" value="NUDIXFAMILY"/>
</dbReference>
<dbReference type="InterPro" id="IPR020084">
    <property type="entry name" value="NUDIX_hydrolase_CS"/>
</dbReference>
<feature type="compositionally biased region" description="Low complexity" evidence="5">
    <location>
        <begin position="158"/>
        <end position="168"/>
    </location>
</feature>
<dbReference type="EMBL" id="PYGA01000003">
    <property type="protein sequence ID" value="PSK99559.1"/>
    <property type="molecule type" value="Genomic_DNA"/>
</dbReference>
<dbReference type="SUPFAM" id="SSF55811">
    <property type="entry name" value="Nudix"/>
    <property type="match status" value="1"/>
</dbReference>
<comment type="cofactor">
    <cofactor evidence="1">
        <name>Mg(2+)</name>
        <dbReference type="ChEBI" id="CHEBI:18420"/>
    </cofactor>
</comment>
<keyword evidence="8" id="KW-1185">Reference proteome</keyword>
<reference evidence="7 8" key="1">
    <citation type="submission" date="2018-03" db="EMBL/GenBank/DDBJ databases">
        <title>Genomic Encyclopedia of Archaeal and Bacterial Type Strains, Phase II (KMG-II): from individual species to whole genera.</title>
        <authorList>
            <person name="Goeker M."/>
        </authorList>
    </citation>
    <scope>NUCLEOTIDE SEQUENCE [LARGE SCALE GENOMIC DNA]</scope>
    <source>
        <strain evidence="7 8">DSM 45312</strain>
    </source>
</reference>
<dbReference type="PROSITE" id="PS00893">
    <property type="entry name" value="NUDIX_BOX"/>
    <property type="match status" value="1"/>
</dbReference>
<dbReference type="GO" id="GO:0016787">
    <property type="term" value="F:hydrolase activity"/>
    <property type="evidence" value="ECO:0007669"/>
    <property type="project" value="UniProtKB-KW"/>
</dbReference>
<evidence type="ECO:0000313" key="7">
    <source>
        <dbReference type="EMBL" id="PSK99559.1"/>
    </source>
</evidence>
<dbReference type="PANTHER" id="PTHR43046">
    <property type="entry name" value="GDP-MANNOSE MANNOSYL HYDROLASE"/>
    <property type="match status" value="1"/>
</dbReference>
<evidence type="ECO:0000256" key="4">
    <source>
        <dbReference type="RuleBase" id="RU003476"/>
    </source>
</evidence>
<dbReference type="Gene3D" id="3.90.79.10">
    <property type="entry name" value="Nucleoside Triphosphate Pyrophosphohydrolase"/>
    <property type="match status" value="1"/>
</dbReference>
<dbReference type="CDD" id="cd18879">
    <property type="entry name" value="NUDIX_Hydrolase"/>
    <property type="match status" value="1"/>
</dbReference>
<evidence type="ECO:0000313" key="8">
    <source>
        <dbReference type="Proteomes" id="UP000240542"/>
    </source>
</evidence>
<evidence type="ECO:0000256" key="3">
    <source>
        <dbReference type="ARBA" id="ARBA00022801"/>
    </source>
</evidence>
<accession>A0A2P8DQR9</accession>
<dbReference type="InterPro" id="IPR000086">
    <property type="entry name" value="NUDIX_hydrolase_dom"/>
</dbReference>
<organism evidence="7 8">
    <name type="scientific">Murinocardiopsis flavida</name>
    <dbReference type="NCBI Taxonomy" id="645275"/>
    <lineage>
        <taxon>Bacteria</taxon>
        <taxon>Bacillati</taxon>
        <taxon>Actinomycetota</taxon>
        <taxon>Actinomycetes</taxon>
        <taxon>Streptosporangiales</taxon>
        <taxon>Nocardiopsidaceae</taxon>
        <taxon>Murinocardiopsis</taxon>
    </lineage>
</organism>
<evidence type="ECO:0000259" key="6">
    <source>
        <dbReference type="PROSITE" id="PS51462"/>
    </source>
</evidence>
<evidence type="ECO:0000256" key="5">
    <source>
        <dbReference type="SAM" id="MobiDB-lite"/>
    </source>
</evidence>
<evidence type="ECO:0000256" key="2">
    <source>
        <dbReference type="ARBA" id="ARBA00005582"/>
    </source>
</evidence>